<keyword evidence="12 17" id="KW-0472">Membrane</keyword>
<dbReference type="PROSITE" id="PS00232">
    <property type="entry name" value="CADHERIN_1"/>
    <property type="match status" value="2"/>
</dbReference>
<keyword evidence="10" id="KW-0965">Cell junction</keyword>
<dbReference type="Proteomes" id="UP000504612">
    <property type="component" value="Unplaced"/>
</dbReference>
<dbReference type="Pfam" id="PF01049">
    <property type="entry name" value="CADH_Y-type_LIR"/>
    <property type="match status" value="1"/>
</dbReference>
<keyword evidence="9 15" id="KW-0130">Cell adhesion</keyword>
<dbReference type="PANTHER" id="PTHR24025:SF0">
    <property type="entry name" value="DESMOCOLLIN-2"/>
    <property type="match status" value="1"/>
</dbReference>
<evidence type="ECO:0000256" key="15">
    <source>
        <dbReference type="RuleBase" id="RU003318"/>
    </source>
</evidence>
<reference evidence="21" key="1">
    <citation type="submission" date="2025-08" db="UniProtKB">
        <authorList>
            <consortium name="RefSeq"/>
        </authorList>
    </citation>
    <scope>IDENTIFICATION</scope>
</reference>
<dbReference type="PANTHER" id="PTHR24025">
    <property type="entry name" value="DESMOGLEIN FAMILY MEMBER"/>
    <property type="match status" value="1"/>
</dbReference>
<dbReference type="GO" id="GO:0005886">
    <property type="term" value="C:plasma membrane"/>
    <property type="evidence" value="ECO:0007669"/>
    <property type="project" value="UniProtKB-SubCell"/>
</dbReference>
<dbReference type="GO" id="GO:0030057">
    <property type="term" value="C:desmosome"/>
    <property type="evidence" value="ECO:0007669"/>
    <property type="project" value="UniProtKB-SubCell"/>
</dbReference>
<keyword evidence="3" id="KW-1003">Cell membrane</keyword>
<evidence type="ECO:0000256" key="8">
    <source>
        <dbReference type="ARBA" id="ARBA00022837"/>
    </source>
</evidence>
<dbReference type="InterPro" id="IPR002126">
    <property type="entry name" value="Cadherin-like_dom"/>
</dbReference>
<keyword evidence="11 17" id="KW-1133">Transmembrane helix</keyword>
<accession>A0A6J1U5C4</accession>
<dbReference type="FunFam" id="4.10.900.10:FF:000005">
    <property type="entry name" value="Desmocollin 2"/>
    <property type="match status" value="1"/>
</dbReference>
<proteinExistence type="predicted"/>
<dbReference type="SMART" id="SM01055">
    <property type="entry name" value="Cadherin_pro"/>
    <property type="match status" value="1"/>
</dbReference>
<dbReference type="KEGG" id="nss:113413825"/>
<name>A0A6J1U5C4_9SAUR</name>
<keyword evidence="6 18" id="KW-0732">Signal</keyword>
<evidence type="ECO:0000256" key="3">
    <source>
        <dbReference type="ARBA" id="ARBA00022475"/>
    </source>
</evidence>
<evidence type="ECO:0000256" key="6">
    <source>
        <dbReference type="ARBA" id="ARBA00022729"/>
    </source>
</evidence>
<evidence type="ECO:0000256" key="9">
    <source>
        <dbReference type="ARBA" id="ARBA00022889"/>
    </source>
</evidence>
<dbReference type="CDD" id="cd11304">
    <property type="entry name" value="Cadherin_repeat"/>
    <property type="match status" value="4"/>
</dbReference>
<dbReference type="InterPro" id="IPR027397">
    <property type="entry name" value="Catenin-bd_sf"/>
</dbReference>
<dbReference type="GeneID" id="113413825"/>
<feature type="signal peptide" evidence="18">
    <location>
        <begin position="1"/>
        <end position="34"/>
    </location>
</feature>
<dbReference type="InterPro" id="IPR014868">
    <property type="entry name" value="Cadherin_pro_dom"/>
</dbReference>
<keyword evidence="8 14" id="KW-0106">Calcium</keyword>
<dbReference type="GO" id="GO:0005509">
    <property type="term" value="F:calcium ion binding"/>
    <property type="evidence" value="ECO:0007669"/>
    <property type="project" value="UniProtKB-UniRule"/>
</dbReference>
<comment type="function">
    <text evidence="16">A component of desmosome cell-cell junctions which are required for positive regulation of cellular adhesion. Involved in the interaction of plaque proteins and intermediate filaments mediating cell-cell adhesion.</text>
</comment>
<evidence type="ECO:0000256" key="5">
    <source>
        <dbReference type="ARBA" id="ARBA00022723"/>
    </source>
</evidence>
<evidence type="ECO:0000256" key="17">
    <source>
        <dbReference type="SAM" id="Phobius"/>
    </source>
</evidence>
<dbReference type="Pfam" id="PF00028">
    <property type="entry name" value="Cadherin"/>
    <property type="match status" value="4"/>
</dbReference>
<evidence type="ECO:0000256" key="18">
    <source>
        <dbReference type="SAM" id="SignalP"/>
    </source>
</evidence>
<feature type="domain" description="Cadherin" evidence="19">
    <location>
        <begin position="360"/>
        <end position="476"/>
    </location>
</feature>
<gene>
    <name evidence="21" type="primary">LOC113413825</name>
</gene>
<feature type="domain" description="Cadherin" evidence="19">
    <location>
        <begin position="477"/>
        <end position="581"/>
    </location>
</feature>
<feature type="transmembrane region" description="Helical" evidence="17">
    <location>
        <begin position="694"/>
        <end position="720"/>
    </location>
</feature>
<keyword evidence="7" id="KW-0677">Repeat</keyword>
<keyword evidence="20" id="KW-1185">Reference proteome</keyword>
<evidence type="ECO:0000256" key="13">
    <source>
        <dbReference type="ARBA" id="ARBA00023180"/>
    </source>
</evidence>
<keyword evidence="5" id="KW-0479">Metal-binding</keyword>
<dbReference type="SMART" id="SM00112">
    <property type="entry name" value="CA"/>
    <property type="match status" value="5"/>
</dbReference>
<dbReference type="InterPro" id="IPR050971">
    <property type="entry name" value="Cadherin-domain_protein"/>
</dbReference>
<dbReference type="InterPro" id="IPR020894">
    <property type="entry name" value="Cadherin_CS"/>
</dbReference>
<feature type="domain" description="Cadherin" evidence="19">
    <location>
        <begin position="245"/>
        <end position="359"/>
    </location>
</feature>
<dbReference type="FunFam" id="2.60.40.60:FF:000083">
    <property type="entry name" value="Desmoglein 1"/>
    <property type="match status" value="1"/>
</dbReference>
<dbReference type="PRINTS" id="PR00205">
    <property type="entry name" value="CADHERIN"/>
</dbReference>
<feature type="domain" description="Cadherin" evidence="19">
    <location>
        <begin position="137"/>
        <end position="244"/>
    </location>
</feature>
<dbReference type="InterPro" id="IPR009122">
    <property type="entry name" value="Desmosomal_cadherin"/>
</dbReference>
<comment type="subcellular location">
    <subcellularLocation>
        <location evidence="2">Cell junction</location>
        <location evidence="2">Desmosome</location>
    </subcellularLocation>
    <subcellularLocation>
        <location evidence="15">Cell membrane</location>
        <topology evidence="15">Single-pass type I membrane protein</topology>
    </subcellularLocation>
    <subcellularLocation>
        <location evidence="1">Membrane</location>
        <topology evidence="1">Single-pass type I membrane protein</topology>
    </subcellularLocation>
</comment>
<evidence type="ECO:0000256" key="12">
    <source>
        <dbReference type="ARBA" id="ARBA00023136"/>
    </source>
</evidence>
<dbReference type="FunFam" id="2.60.40.60:FF:000022">
    <property type="entry name" value="Cadherin 2"/>
    <property type="match status" value="1"/>
</dbReference>
<evidence type="ECO:0000256" key="1">
    <source>
        <dbReference type="ARBA" id="ARBA00004479"/>
    </source>
</evidence>
<dbReference type="PROSITE" id="PS50268">
    <property type="entry name" value="CADHERIN_2"/>
    <property type="match status" value="5"/>
</dbReference>
<dbReference type="Gene3D" id="4.10.900.10">
    <property type="entry name" value="TCF3-CBD (Catenin binding domain)"/>
    <property type="match status" value="1"/>
</dbReference>
<evidence type="ECO:0000256" key="7">
    <source>
        <dbReference type="ARBA" id="ARBA00022737"/>
    </source>
</evidence>
<dbReference type="FunFam" id="2.60.40.60:FF:000095">
    <property type="entry name" value="Cadherin 13"/>
    <property type="match status" value="1"/>
</dbReference>
<evidence type="ECO:0000256" key="4">
    <source>
        <dbReference type="ARBA" id="ARBA00022692"/>
    </source>
</evidence>
<dbReference type="FunFam" id="2.60.40.60:FF:000011">
    <property type="entry name" value="Cadherin 1"/>
    <property type="match status" value="1"/>
</dbReference>
<keyword evidence="13" id="KW-0325">Glycoprotein</keyword>
<dbReference type="InterPro" id="IPR000233">
    <property type="entry name" value="Cadherin_Y-type_LIR"/>
</dbReference>
<feature type="chain" id="PRO_5026758110" evidence="18">
    <location>
        <begin position="35"/>
        <end position="912"/>
    </location>
</feature>
<evidence type="ECO:0000256" key="16">
    <source>
        <dbReference type="RuleBase" id="RU004358"/>
    </source>
</evidence>
<feature type="domain" description="Cadherin" evidence="19">
    <location>
        <begin position="597"/>
        <end position="683"/>
    </location>
</feature>
<evidence type="ECO:0000256" key="2">
    <source>
        <dbReference type="ARBA" id="ARBA00004568"/>
    </source>
</evidence>
<protein>
    <submittedName>
        <fullName evidence="21">Desmocollin-2-like isoform X1</fullName>
    </submittedName>
</protein>
<evidence type="ECO:0000259" key="19">
    <source>
        <dbReference type="PROSITE" id="PS50268"/>
    </source>
</evidence>
<evidence type="ECO:0000313" key="20">
    <source>
        <dbReference type="Proteomes" id="UP000504612"/>
    </source>
</evidence>
<dbReference type="FunFam" id="2.60.40.60:FF:000031">
    <property type="entry name" value="Cadherin 3"/>
    <property type="match status" value="1"/>
</dbReference>
<keyword evidence="4 15" id="KW-0812">Transmembrane</keyword>
<dbReference type="SUPFAM" id="SSF49313">
    <property type="entry name" value="Cadherin-like"/>
    <property type="match status" value="6"/>
</dbReference>
<dbReference type="InterPro" id="IPR015919">
    <property type="entry name" value="Cadherin-like_sf"/>
</dbReference>
<evidence type="ECO:0000256" key="10">
    <source>
        <dbReference type="ARBA" id="ARBA00022949"/>
    </source>
</evidence>
<dbReference type="GO" id="GO:0007156">
    <property type="term" value="P:homophilic cell adhesion via plasma membrane adhesion molecules"/>
    <property type="evidence" value="ECO:0007669"/>
    <property type="project" value="InterPro"/>
</dbReference>
<dbReference type="PRINTS" id="PR01818">
    <property type="entry name" value="DESMOCADHERN"/>
</dbReference>
<evidence type="ECO:0000313" key="21">
    <source>
        <dbReference type="RefSeq" id="XP_026526157.1"/>
    </source>
</evidence>
<dbReference type="Gene3D" id="2.60.40.60">
    <property type="entry name" value="Cadherins"/>
    <property type="match status" value="6"/>
</dbReference>
<dbReference type="RefSeq" id="XP_026526157.1">
    <property type="nucleotide sequence ID" value="XM_026670372.1"/>
</dbReference>
<evidence type="ECO:0000256" key="14">
    <source>
        <dbReference type="PROSITE-ProRule" id="PRU00043"/>
    </source>
</evidence>
<dbReference type="AlphaFoldDB" id="A0A6J1U5C4"/>
<dbReference type="PROSITE" id="PS51257">
    <property type="entry name" value="PROKAR_LIPOPROTEIN"/>
    <property type="match status" value="1"/>
</dbReference>
<sequence length="912" mass="100936">MIPPARTRHGEGPLGAAFFQLLLSLLVLSLSCEACKKVTLNVPPKLNPDTLIGQVNLKRCLRTPHLISTSDPDFIVLENGSIFTTNAVSLPSGKKTFTILLKHLQNSQQKQIHVDLLSHSPKTHKTGEIVLRRSKRRWAPVPTSIMENSLGPFPMQIQQLSSDTAQKYNITYSIGGPGVDQPPLNFFYIEKETGNLFVTCPIDREEYEEFQIICYATTLDGYTPEIPLVHLIRIEDDNDNPPIFNPDTVTFIVLENSRSGTFIGKMTATDRDEPGTLHTKLKYKIVGQTPASFKGGSLFTVQADTGDITLQTPSLDREKIDRYTVLLEARDMGGQSFGLCNTATVVIEVGDVNDHAPMCEHGVYEVFIPENTVNAEVTKIGVIDKDIRGTPAWHATFSIVKGNEDGSFKIETNQDSNTGTLCIKKGLDYEKTKERRLEIVVNNEVPYVLAPNSGPISTSTCVVVVKVRDMDEGPEFHPKIYILDIKECLKAGTVVGHYSASDPETGNNEDIRYKIIKDPCNWITMNNDGQISTTKMLDRDAPDLQLYQCNVTVAAVDRSGKTGTGTVIVNLLDENDNYPVIVPKEYTICRDRKPICLTAVDADIDPHTVPFTFSILEKETPNWRLTENDDRSVYLEPSDALSYGQYIIPIRVSDNEGNSGISEIKVTLCDCTVPRDCIYPPKSIEPHKSSDVTLGIWAILAMILGSLLLLLILITLCGCFGGAPMAGTKHVYDDLANQNLIISNTEAPGEEVMDPNILPVKTGNIVTSDQGVVSGVKTGGQESFEMVKGGHQTMESIRGGAQHTLESHKGAGHHTIESGRGYGQSMMDTYKYNYSEWQNYTFPRLTEKVYLCGQDEEHKHSDDYILSYNYEGRGSPAGSVGCCTDQQEEEALDFLDQLEPKFRTLAETCVKR</sequence>
<dbReference type="PRINTS" id="PR01820">
    <property type="entry name" value="DESMOCOLLIN"/>
</dbReference>
<evidence type="ECO:0000256" key="11">
    <source>
        <dbReference type="ARBA" id="ARBA00022989"/>
    </source>
</evidence>
<dbReference type="FunFam" id="2.60.40.60:FF:000096">
    <property type="entry name" value="Desmocollin 2"/>
    <property type="match status" value="1"/>
</dbReference>
<organism evidence="20 21">
    <name type="scientific">Notechis scutatus</name>
    <name type="common">mainland tiger snake</name>
    <dbReference type="NCBI Taxonomy" id="8663"/>
    <lineage>
        <taxon>Eukaryota</taxon>
        <taxon>Metazoa</taxon>
        <taxon>Chordata</taxon>
        <taxon>Craniata</taxon>
        <taxon>Vertebrata</taxon>
        <taxon>Euteleostomi</taxon>
        <taxon>Lepidosauria</taxon>
        <taxon>Squamata</taxon>
        <taxon>Bifurcata</taxon>
        <taxon>Unidentata</taxon>
        <taxon>Episquamata</taxon>
        <taxon>Toxicofera</taxon>
        <taxon>Serpentes</taxon>
        <taxon>Colubroidea</taxon>
        <taxon>Elapidae</taxon>
        <taxon>Hydrophiinae</taxon>
        <taxon>Notechis</taxon>
    </lineage>
</organism>